<dbReference type="SUPFAM" id="SSF53756">
    <property type="entry name" value="UDP-Glycosyltransferase/glycogen phosphorylase"/>
    <property type="match status" value="1"/>
</dbReference>
<dbReference type="OrthoDB" id="3287135at2"/>
<proteinExistence type="predicted"/>
<accession>A0A5J5KW57</accession>
<comment type="caution">
    <text evidence="1">The sequence shown here is derived from an EMBL/GenBank/DDBJ whole genome shotgun (WGS) entry which is preliminary data.</text>
</comment>
<sequence length="327" mass="35898">MVAPAVPPGARPGQWFPHPLLDPAALSDHARSIDAVHLHFGFEHRTPAQVRTFVTSCRELGIELILTVHDLDNPHLVDQTSHYARLSELVPAARHVVTLTDSAAFEVEALYGSRPAVIPHPFVVAPPLAFQIASRHMPHRTGRKVCIFLKDVRANTVTDPAFFLDLAHGAPETEVHVFAHRSSAEHPLLHAMDRWTHPRVHLHERMPDRLLHETLAAFDVAVLPYLRGSHSGWLEMCRDLSVTVVAPDCGHYGGQADRHGAIQLYSTGDGSSAASAVSRAIALGPLSFGGDRLAQHQQILGAHRLIYSDARRHGPRRLQNTPLGGDQ</sequence>
<name>A0A5J5KW57_9MICC</name>
<dbReference type="EMBL" id="SZWF01000013">
    <property type="protein sequence ID" value="KAA9393879.1"/>
    <property type="molecule type" value="Genomic_DNA"/>
</dbReference>
<keyword evidence="2" id="KW-1185">Reference proteome</keyword>
<keyword evidence="1" id="KW-0808">Transferase</keyword>
<dbReference type="AlphaFoldDB" id="A0A5J5KW57"/>
<dbReference type="RefSeq" id="WP_158034059.1">
    <property type="nucleotide sequence ID" value="NZ_ML708619.1"/>
</dbReference>
<dbReference type="Gene3D" id="3.40.50.2000">
    <property type="entry name" value="Glycogen Phosphorylase B"/>
    <property type="match status" value="1"/>
</dbReference>
<protein>
    <submittedName>
        <fullName evidence="1">Glycosyltransferase family 4 protein</fullName>
    </submittedName>
</protein>
<evidence type="ECO:0000313" key="1">
    <source>
        <dbReference type="EMBL" id="KAA9393879.1"/>
    </source>
</evidence>
<dbReference type="Proteomes" id="UP000325957">
    <property type="component" value="Unassembled WGS sequence"/>
</dbReference>
<dbReference type="GO" id="GO:0016740">
    <property type="term" value="F:transferase activity"/>
    <property type="evidence" value="ECO:0007669"/>
    <property type="project" value="UniProtKB-KW"/>
</dbReference>
<evidence type="ECO:0000313" key="2">
    <source>
        <dbReference type="Proteomes" id="UP000325957"/>
    </source>
</evidence>
<organism evidence="1 2">
    <name type="scientific">Kocuria coralli</name>
    <dbReference type="NCBI Taxonomy" id="1461025"/>
    <lineage>
        <taxon>Bacteria</taxon>
        <taxon>Bacillati</taxon>
        <taxon>Actinomycetota</taxon>
        <taxon>Actinomycetes</taxon>
        <taxon>Micrococcales</taxon>
        <taxon>Micrococcaceae</taxon>
        <taxon>Kocuria</taxon>
    </lineage>
</organism>
<gene>
    <name evidence="1" type="ORF">FCK90_09420</name>
</gene>
<reference evidence="1 2" key="1">
    <citation type="submission" date="2019-05" db="EMBL/GenBank/DDBJ databases">
        <title>Kocuria coralli sp. nov., a novel actinobacterium isolated from coral reef seawater.</title>
        <authorList>
            <person name="Li J."/>
        </authorList>
    </citation>
    <scope>NUCLEOTIDE SEQUENCE [LARGE SCALE GENOMIC DNA]</scope>
    <source>
        <strain evidence="1 2">SCSIO 13007</strain>
    </source>
</reference>